<dbReference type="EMBL" id="PFAT01000021">
    <property type="protein sequence ID" value="PIR92477.1"/>
    <property type="molecule type" value="Genomic_DNA"/>
</dbReference>
<feature type="chain" id="PRO_5013776084" evidence="1">
    <location>
        <begin position="26"/>
        <end position="1253"/>
    </location>
</feature>
<protein>
    <submittedName>
        <fullName evidence="2">Uncharacterized protein</fullName>
    </submittedName>
</protein>
<organism evidence="2 3">
    <name type="scientific">Candidatus Falkowbacteria bacterium CG10_big_fil_rev_8_21_14_0_10_44_15</name>
    <dbReference type="NCBI Taxonomy" id="1974569"/>
    <lineage>
        <taxon>Bacteria</taxon>
        <taxon>Candidatus Falkowiibacteriota</taxon>
    </lineage>
</organism>
<dbReference type="Proteomes" id="UP000228510">
    <property type="component" value="Unassembled WGS sequence"/>
</dbReference>
<name>A0A2H0V084_9BACT</name>
<reference evidence="3" key="1">
    <citation type="submission" date="2017-09" db="EMBL/GenBank/DDBJ databases">
        <title>Depth-based differentiation of microbial function through sediment-hosted aquifers and enrichment of novel symbionts in the deep terrestrial subsurface.</title>
        <authorList>
            <person name="Probst A.J."/>
            <person name="Ladd B."/>
            <person name="Jarett J.K."/>
            <person name="Geller-Mcgrath D.E."/>
            <person name="Sieber C.M.K."/>
            <person name="Emerson J.B."/>
            <person name="Anantharaman K."/>
            <person name="Thomas B.C."/>
            <person name="Malmstrom R."/>
            <person name="Stieglmeier M."/>
            <person name="Klingl A."/>
            <person name="Woyke T."/>
            <person name="Ryan C.M."/>
            <person name="Banfield J.F."/>
        </authorList>
    </citation>
    <scope>NUCLEOTIDE SEQUENCE [LARGE SCALE GENOMIC DNA]</scope>
</reference>
<evidence type="ECO:0000256" key="1">
    <source>
        <dbReference type="SAM" id="SignalP"/>
    </source>
</evidence>
<gene>
    <name evidence="2" type="ORF">COU01_01325</name>
</gene>
<proteinExistence type="predicted"/>
<feature type="signal peptide" evidence="1">
    <location>
        <begin position="1"/>
        <end position="25"/>
    </location>
</feature>
<comment type="caution">
    <text evidence="2">The sequence shown here is derived from an EMBL/GenBank/DDBJ whole genome shotgun (WGS) entry which is preliminary data.</text>
</comment>
<sequence>MSKLRKVFTVSVMLMTILSMSVVVAPQAQATASAGDLIKMSGLSSVYYLAADGKRYVFPNENSYFSWYSDFSSVVTVSQSELESYPLGKNITMRPGTKLVKITTDPKVYAVETNGSLVWVPSETVANTLYGANWARRIVDVPDAFFTNYTIATGQQVSATAYPTGSLVKFSGSTDVYYIASDGKAQKVESAAMSANRFKTADVITAPASVTMPAAGTPIASAVATLIDTSSGAGGTAAVATGSGVSVALASDNPAAATVVTDTADGAQSMIPAFRLNFTAAADGDVVVRTVKITRGGISADTDVVNMYLLDGSTVVASSPSISTKVFTFTNSAGIFTVTRGTTKAIDVKFDLKGNATAGITINFAVASASDITTSGAAVSGSFPITGNTFTSASVTDLGKLTLTNVSPTAAGSVDPQDNYEIWRFTAAGSSQDVELRKMIFTIVGSVNVGDLKNFGLWDGGTQIGGTVADMSSSKTITLDLSSAPYTIVKGVTKTLSLKANIVSGTTRTFRASIQNGSDLSIYDKGYGVLLRHNGADSFTVLQPVDSNSAAVSYTINSGSLTMSIAQDSPTGNIASSTTNTTLLKVSIKASGEDVKITSLTVNCDSSVDTKTIKNLKVLWDGSQVGSAIATSGACDGAVNNDYTLGSTVIARAGQTHVLTVAADITGTTTSGETLVANLEVGSSNAQGLTSLTTLSTTAITGRTLTIAAGTLTVVKNVSFGDGNSSTPTGVAYGANTKVASFTIIGGAGEPAEVTQISLADVTAGTKYVSKYFQNVKLMHGTTQLGNTLGSPSSGADTAQTHTFNISPAVTINSGEQYVVDVYADVKSTTLTTAAAIIKVSSVTASGKNTGTAASYSTAVTLQSQYIATAGGMTIAIDSDTPLATNLLMGATDQTLGKFKFTASSSESITITELVISVNIEKDSGATGTVNNIRLFDVNNVQIGSAVAGFDGTYATTTYAHAIFKSLSLVIPKGTTKVIIVKADLNPYEGSGLTTTGQAIQLAIVPTDYDATTSGSQLPITGTGSQSGQSMTATTLTFTSNAGSIPYSDQTSATSTQLAANVNVVRANEMVLYRAKLMLAWNANTPSGLTGNNSSKQTIAVVNVANTANSGTYPATVKAMNISVSTTISNAAATNRNLTVYKDSASGTVLGTTTYVSTTMAVAGDSYTNTNFLDGDITDVEISDGSTKTFFFTLDTTDAATQKTLSVTIPAYHSGKYGATATNGSYGLIWSDGSTTNIIAIDNIDIGYKTLTY</sequence>
<accession>A0A2H0V084</accession>
<evidence type="ECO:0000313" key="3">
    <source>
        <dbReference type="Proteomes" id="UP000228510"/>
    </source>
</evidence>
<dbReference type="AlphaFoldDB" id="A0A2H0V084"/>
<keyword evidence="1" id="KW-0732">Signal</keyword>
<evidence type="ECO:0000313" key="2">
    <source>
        <dbReference type="EMBL" id="PIR92477.1"/>
    </source>
</evidence>